<evidence type="ECO:0000256" key="6">
    <source>
        <dbReference type="SAM" id="MobiDB-lite"/>
    </source>
</evidence>
<dbReference type="PANTHER" id="PTHR21231">
    <property type="entry name" value="XPA-BINDING PROTEIN 1-RELATED"/>
    <property type="match status" value="1"/>
</dbReference>
<protein>
    <recommendedName>
        <fullName evidence="5">GPN-loop GTPase 2</fullName>
    </recommendedName>
</protein>
<dbReference type="GO" id="GO:0003924">
    <property type="term" value="F:GTPase activity"/>
    <property type="evidence" value="ECO:0007669"/>
    <property type="project" value="TreeGrafter"/>
</dbReference>
<dbReference type="HOGENOM" id="CLU_037460_0_2_1"/>
<accession>Q22F18</accession>
<keyword evidence="4 5" id="KW-0342">GTP-binding</keyword>
<feature type="compositionally biased region" description="Acidic residues" evidence="6">
    <location>
        <begin position="364"/>
        <end position="385"/>
    </location>
</feature>
<evidence type="ECO:0000256" key="2">
    <source>
        <dbReference type="ARBA" id="ARBA00022741"/>
    </source>
</evidence>
<reference evidence="8" key="1">
    <citation type="journal article" date="2006" name="PLoS Biol.">
        <title>Macronuclear genome sequence of the ciliate Tetrahymena thermophila, a model eukaryote.</title>
        <authorList>
            <person name="Eisen J.A."/>
            <person name="Coyne R.S."/>
            <person name="Wu M."/>
            <person name="Wu D."/>
            <person name="Thiagarajan M."/>
            <person name="Wortman J.R."/>
            <person name="Badger J.H."/>
            <person name="Ren Q."/>
            <person name="Amedeo P."/>
            <person name="Jones K.M."/>
            <person name="Tallon L.J."/>
            <person name="Delcher A.L."/>
            <person name="Salzberg S.L."/>
            <person name="Silva J.C."/>
            <person name="Haas B.J."/>
            <person name="Majoros W.H."/>
            <person name="Farzad M."/>
            <person name="Carlton J.M."/>
            <person name="Smith R.K. Jr."/>
            <person name="Garg J."/>
            <person name="Pearlman R.E."/>
            <person name="Karrer K.M."/>
            <person name="Sun L."/>
            <person name="Manning G."/>
            <person name="Elde N.C."/>
            <person name="Turkewitz A.P."/>
            <person name="Asai D.J."/>
            <person name="Wilkes D.E."/>
            <person name="Wang Y."/>
            <person name="Cai H."/>
            <person name="Collins K."/>
            <person name="Stewart B.A."/>
            <person name="Lee S.R."/>
            <person name="Wilamowska K."/>
            <person name="Weinberg Z."/>
            <person name="Ruzzo W.L."/>
            <person name="Wloga D."/>
            <person name="Gaertig J."/>
            <person name="Frankel J."/>
            <person name="Tsao C.-C."/>
            <person name="Gorovsky M.A."/>
            <person name="Keeling P.J."/>
            <person name="Waller R.F."/>
            <person name="Patron N.J."/>
            <person name="Cherry J.M."/>
            <person name="Stover N.A."/>
            <person name="Krieger C.J."/>
            <person name="del Toro C."/>
            <person name="Ryder H.F."/>
            <person name="Williamson S.C."/>
            <person name="Barbeau R.A."/>
            <person name="Hamilton E.P."/>
            <person name="Orias E."/>
        </authorList>
    </citation>
    <scope>NUCLEOTIDE SEQUENCE [LARGE SCALE GENOMIC DNA]</scope>
    <source>
        <strain evidence="8">SB210</strain>
    </source>
</reference>
<dbReference type="RefSeq" id="XP_001031520.2">
    <property type="nucleotide sequence ID" value="XM_001031520.2"/>
</dbReference>
<dbReference type="SUPFAM" id="SSF52540">
    <property type="entry name" value="P-loop containing nucleoside triphosphate hydrolases"/>
    <property type="match status" value="1"/>
</dbReference>
<dbReference type="InterPro" id="IPR027417">
    <property type="entry name" value="P-loop_NTPase"/>
</dbReference>
<dbReference type="FunFam" id="3.40.50.300:FF:000338">
    <property type="entry name" value="GPN-loop GTPase 2"/>
    <property type="match status" value="1"/>
</dbReference>
<evidence type="ECO:0000256" key="4">
    <source>
        <dbReference type="ARBA" id="ARBA00023134"/>
    </source>
</evidence>
<dbReference type="Gene3D" id="3.40.50.300">
    <property type="entry name" value="P-loop containing nucleotide triphosphate hydrolases"/>
    <property type="match status" value="1"/>
</dbReference>
<comment type="function">
    <text evidence="5">Small GTPase required for proper localization of RNA polymerase II and III (RNAPII and RNAPIII). May act at an RNAP assembly step prior to nuclear import.</text>
</comment>
<feature type="compositionally biased region" description="Basic and acidic residues" evidence="6">
    <location>
        <begin position="345"/>
        <end position="355"/>
    </location>
</feature>
<keyword evidence="8" id="KW-1185">Reference proteome</keyword>
<dbReference type="AlphaFoldDB" id="Q22F18"/>
<dbReference type="GeneID" id="7835523"/>
<feature type="region of interest" description="Disordered" evidence="6">
    <location>
        <begin position="345"/>
        <end position="385"/>
    </location>
</feature>
<organism evidence="7 8">
    <name type="scientific">Tetrahymena thermophila (strain SB210)</name>
    <dbReference type="NCBI Taxonomy" id="312017"/>
    <lineage>
        <taxon>Eukaryota</taxon>
        <taxon>Sar</taxon>
        <taxon>Alveolata</taxon>
        <taxon>Ciliophora</taxon>
        <taxon>Intramacronucleata</taxon>
        <taxon>Oligohymenophorea</taxon>
        <taxon>Hymenostomatida</taxon>
        <taxon>Tetrahymenina</taxon>
        <taxon>Tetrahymenidae</taxon>
        <taxon>Tetrahymena</taxon>
    </lineage>
</organism>
<keyword evidence="7" id="KW-0067">ATP-binding</keyword>
<proteinExistence type="inferred from homology"/>
<evidence type="ECO:0000313" key="7">
    <source>
        <dbReference type="EMBL" id="EAR83857.2"/>
    </source>
</evidence>
<dbReference type="InParanoid" id="Q22F18"/>
<dbReference type="EMBL" id="GG662544">
    <property type="protein sequence ID" value="EAR83857.2"/>
    <property type="molecule type" value="Genomic_DNA"/>
</dbReference>
<evidence type="ECO:0000256" key="5">
    <source>
        <dbReference type="RuleBase" id="RU365059"/>
    </source>
</evidence>
<dbReference type="InterPro" id="IPR030231">
    <property type="entry name" value="Gpn2"/>
</dbReference>
<dbReference type="GO" id="GO:0005525">
    <property type="term" value="F:GTP binding"/>
    <property type="evidence" value="ECO:0007669"/>
    <property type="project" value="UniProtKB-KW"/>
</dbReference>
<comment type="similarity">
    <text evidence="1 5">Belongs to the GPN-loop GTPase family.</text>
</comment>
<dbReference type="Proteomes" id="UP000009168">
    <property type="component" value="Unassembled WGS sequence"/>
</dbReference>
<dbReference type="eggNOG" id="KOG1533">
    <property type="taxonomic scope" value="Eukaryota"/>
</dbReference>
<sequence>MSKDSNQQKTQNQEFKLEDVPNLLEFYGALVIGPSGSGKTTLCTGLQQFYKLLERDHAIINLDPANETMKYQYAVDIKDLINLEDVMEELNLGPNGGLIYCMKFIEDNIDWLKERIAKLKGKYLIFDLPGQIELYMASDHVKNIIEKLKKNDIFEAEFTIVELFDSTYCYDYSNYVSLTLQALVSYLNLEMPHINVLSKIDLMKEYGKPKMSLDHYLDGYGVSLAYKYDSISYKKSLSNFEKKNYRLDRRLARLIDEFKLISFIPLSIENKLLVSSLVYQIDKSNGFQYSEQYNQERFQQIRADIAETSQVYSVNERVLLENELFGDQEKNIDWAKEFSKPMYKEQELDENKSDEQNQILEDGVNQDDNDDGSLYDEVDDDDYFY</sequence>
<keyword evidence="2 5" id="KW-0547">Nucleotide-binding</keyword>
<dbReference type="PANTHER" id="PTHR21231:SF3">
    <property type="entry name" value="GPN-LOOP GTPASE 2"/>
    <property type="match status" value="1"/>
</dbReference>
<dbReference type="CDD" id="cd17871">
    <property type="entry name" value="GPN2"/>
    <property type="match status" value="1"/>
</dbReference>
<gene>
    <name evidence="7" type="ORF">TTHERM_00821910</name>
</gene>
<dbReference type="FunCoup" id="Q22F18">
    <property type="interactions" value="552"/>
</dbReference>
<evidence type="ECO:0000313" key="8">
    <source>
        <dbReference type="Proteomes" id="UP000009168"/>
    </source>
</evidence>
<keyword evidence="3 5" id="KW-0378">Hydrolase</keyword>
<evidence type="ECO:0000256" key="1">
    <source>
        <dbReference type="ARBA" id="ARBA00005290"/>
    </source>
</evidence>
<dbReference type="STRING" id="312017.Q22F18"/>
<dbReference type="GO" id="GO:0005524">
    <property type="term" value="F:ATP binding"/>
    <property type="evidence" value="ECO:0007669"/>
    <property type="project" value="UniProtKB-KW"/>
</dbReference>
<dbReference type="GO" id="GO:0005737">
    <property type="term" value="C:cytoplasm"/>
    <property type="evidence" value="ECO:0007669"/>
    <property type="project" value="TreeGrafter"/>
</dbReference>
<dbReference type="InterPro" id="IPR004130">
    <property type="entry name" value="Gpn"/>
</dbReference>
<name>Q22F18_TETTS</name>
<comment type="subunit">
    <text evidence="5">Binds to RNA polymerase II (RNAPII).</text>
</comment>
<dbReference type="Pfam" id="PF03029">
    <property type="entry name" value="ATP_bind_1"/>
    <property type="match status" value="1"/>
</dbReference>
<evidence type="ECO:0000256" key="3">
    <source>
        <dbReference type="ARBA" id="ARBA00022801"/>
    </source>
</evidence>
<dbReference type="OrthoDB" id="5839at2759"/>
<dbReference type="KEGG" id="tet:TTHERM_00821910"/>